<sequence>MFNGFVRQRGSWSAMQATMAYTSSQDAYPSDVEIDCESIDSFGDIRVLNNPGFDNGTISDESKKESEENEEITSDELAILSTTTSSLSGVSLDQPHPDLYAVRSDNSQRIEEWCLRNENATDTLFQGDFQWRKDGVDNYTSKVLGSLNKDQISAVRRFSRDLLPMLRQSRRNSTQFPHRYRDIPSVFYMGTSSELRSCSQELRDYDDFGNSSWFGWTMVARLTDSDIGHF</sequence>
<evidence type="ECO:0000313" key="3">
    <source>
        <dbReference type="Proteomes" id="UP000019375"/>
    </source>
</evidence>
<dbReference type="AlphaFoldDB" id="A0A8J2X5Q4"/>
<protein>
    <submittedName>
        <fullName evidence="2">BN860_01200g1_1</fullName>
    </submittedName>
</protein>
<evidence type="ECO:0000313" key="2">
    <source>
        <dbReference type="EMBL" id="CDF88052.1"/>
    </source>
</evidence>
<accession>A0A8J2X5Q4</accession>
<dbReference type="Proteomes" id="UP000019375">
    <property type="component" value="Unassembled WGS sequence"/>
</dbReference>
<keyword evidence="3" id="KW-1185">Reference proteome</keyword>
<dbReference type="OrthoDB" id="4066250at2759"/>
<feature type="region of interest" description="Disordered" evidence="1">
    <location>
        <begin position="53"/>
        <end position="72"/>
    </location>
</feature>
<gene>
    <name evidence="2" type="ORF">BN860_01200g</name>
</gene>
<dbReference type="EMBL" id="HG316455">
    <property type="protein sequence ID" value="CDF88052.1"/>
    <property type="molecule type" value="Genomic_DNA"/>
</dbReference>
<organism evidence="2 3">
    <name type="scientific">Zygosaccharomyces bailii (strain CLIB 213 / ATCC 58445 / CBS 680 / BCRC 21525 / NBRC 1098 / NCYC 1416 / NRRL Y-2227)</name>
    <dbReference type="NCBI Taxonomy" id="1333698"/>
    <lineage>
        <taxon>Eukaryota</taxon>
        <taxon>Fungi</taxon>
        <taxon>Dikarya</taxon>
        <taxon>Ascomycota</taxon>
        <taxon>Saccharomycotina</taxon>
        <taxon>Saccharomycetes</taxon>
        <taxon>Saccharomycetales</taxon>
        <taxon>Saccharomycetaceae</taxon>
        <taxon>Zygosaccharomyces</taxon>
    </lineage>
</organism>
<evidence type="ECO:0000256" key="1">
    <source>
        <dbReference type="SAM" id="MobiDB-lite"/>
    </source>
</evidence>
<reference evidence="3" key="1">
    <citation type="journal article" date="2013" name="Genome Announc.">
        <title>Genome sequence of the food spoilage yeast Zygosaccharomyces bailii CLIB 213(T).</title>
        <authorList>
            <person name="Galeote V."/>
            <person name="Bigey F."/>
            <person name="Devillers H."/>
            <person name="Neuveglise C."/>
            <person name="Dequin S."/>
        </authorList>
    </citation>
    <scope>NUCLEOTIDE SEQUENCE [LARGE SCALE GENOMIC DNA]</scope>
    <source>
        <strain evidence="3">CLIB 213 / ATCC 58445 / CBS 680 / CCRC 21525 / NBRC 1098 / NCYC 1416 / NRRL Y-2227</strain>
    </source>
</reference>
<proteinExistence type="predicted"/>
<name>A0A8J2X5Q4_ZYGB2</name>